<keyword evidence="1" id="KW-1133">Transmembrane helix</keyword>
<protein>
    <submittedName>
        <fullName evidence="2">Uncharacterized protein</fullName>
    </submittedName>
</protein>
<comment type="caution">
    <text evidence="2">The sequence shown here is derived from an EMBL/GenBank/DDBJ whole genome shotgun (WGS) entry which is preliminary data.</text>
</comment>
<reference evidence="2 3" key="1">
    <citation type="submission" date="2017-09" db="EMBL/GenBank/DDBJ databases">
        <title>Large-scale bioinformatics analysis of Bacillus genomes uncovers conserved roles of natural products in bacterial physiology.</title>
        <authorList>
            <consortium name="Agbiome Team Llc"/>
            <person name="Bleich R.M."/>
            <person name="Grubbs K.J."/>
            <person name="Santa Maria K.C."/>
            <person name="Allen S.E."/>
            <person name="Farag S."/>
            <person name="Shank E.A."/>
            <person name="Bowers A."/>
        </authorList>
    </citation>
    <scope>NUCLEOTIDE SEQUENCE [LARGE SCALE GENOMIC DNA]</scope>
    <source>
        <strain evidence="2 3">AFS083043</strain>
    </source>
</reference>
<name>A0A2B0LPF0_BACCE</name>
<organism evidence="2 3">
    <name type="scientific">Bacillus cereus</name>
    <dbReference type="NCBI Taxonomy" id="1396"/>
    <lineage>
        <taxon>Bacteria</taxon>
        <taxon>Bacillati</taxon>
        <taxon>Bacillota</taxon>
        <taxon>Bacilli</taxon>
        <taxon>Bacillales</taxon>
        <taxon>Bacillaceae</taxon>
        <taxon>Bacillus</taxon>
        <taxon>Bacillus cereus group</taxon>
    </lineage>
</organism>
<evidence type="ECO:0000313" key="2">
    <source>
        <dbReference type="EMBL" id="PFK34091.1"/>
    </source>
</evidence>
<dbReference type="Proteomes" id="UP000242656">
    <property type="component" value="Unassembled WGS sequence"/>
</dbReference>
<proteinExistence type="predicted"/>
<dbReference type="EMBL" id="NUWN01000072">
    <property type="protein sequence ID" value="PFK34091.1"/>
    <property type="molecule type" value="Genomic_DNA"/>
</dbReference>
<gene>
    <name evidence="2" type="ORF">COI93_17830</name>
</gene>
<accession>A0A2B0LPF0</accession>
<keyword evidence="1" id="KW-0472">Membrane</keyword>
<feature type="transmembrane region" description="Helical" evidence="1">
    <location>
        <begin position="89"/>
        <end position="112"/>
    </location>
</feature>
<sequence>MHCQKCYNTCHRYFGKVVRIEDVDGYVHIGKIVDLTNDSVWIDPVHESSFNTGFGYYDAYANGGCDCCGGLGECDRCGFGFDRGCDRGFCGGGAIELAFGFIFGIALAGLFFI</sequence>
<keyword evidence="1" id="KW-0812">Transmembrane</keyword>
<dbReference type="AlphaFoldDB" id="A0A2B0LPF0"/>
<evidence type="ECO:0000313" key="3">
    <source>
        <dbReference type="Proteomes" id="UP000242656"/>
    </source>
</evidence>
<evidence type="ECO:0000256" key="1">
    <source>
        <dbReference type="SAM" id="Phobius"/>
    </source>
</evidence>
<dbReference type="RefSeq" id="WP_098491913.1">
    <property type="nucleotide sequence ID" value="NZ_NUWN01000072.1"/>
</dbReference>